<organism evidence="3 4">
    <name type="scientific">Mycobacterium conspicuum</name>
    <dbReference type="NCBI Taxonomy" id="44010"/>
    <lineage>
        <taxon>Bacteria</taxon>
        <taxon>Bacillati</taxon>
        <taxon>Actinomycetota</taxon>
        <taxon>Actinomycetes</taxon>
        <taxon>Mycobacteriales</taxon>
        <taxon>Mycobacteriaceae</taxon>
        <taxon>Mycobacterium</taxon>
    </lineage>
</organism>
<sequence>MGFVSGAAARERMSAALDAIDAAHDVLRETSSDLVGSSFRVQVAERLETQERVNRGLMYRIFAEIADPPDETGFVPAVRDTLWARLRIAPGEITRRFKLAARIRPRRSLTGPPLPAPLPELAAAVQAGDVGEDHIRVVCRALDVLPASVAPAEVANAERRLVEHAGRVDAKVVERLGQRIADYLNPDGVFTDADRARRRGLHLGPQGPDDMSRISGWIDPEARAYFEAVEAAVRPGRHQPDDTERDERTPAQRCHDAFKLGMHHAIASGQLGVHRGHPVTVVVTTTMAELNQAAHAVADPTIAMPAPARTGGGSRLPMPDLIRMAASAIHYLAVFDDHTQRPLYLGRQKRIATADQRLICHARDRGCTRPNCLVPGYRCEVHHCPDWAHGGRTDADKLFFACGCDHAATSRGDLHTQITNTGRLGWTNGNEPPQINHAHHPDELLRNDPDP</sequence>
<dbReference type="InterPro" id="IPR003870">
    <property type="entry name" value="DUF222"/>
</dbReference>
<feature type="region of interest" description="Disordered" evidence="1">
    <location>
        <begin position="423"/>
        <end position="451"/>
    </location>
</feature>
<proteinExistence type="predicted"/>
<protein>
    <recommendedName>
        <fullName evidence="2">DUF222 domain-containing protein</fullName>
    </recommendedName>
</protein>
<gene>
    <name evidence="3" type="ORF">MCNS_57360</name>
</gene>
<feature type="compositionally biased region" description="Polar residues" evidence="1">
    <location>
        <begin position="423"/>
        <end position="433"/>
    </location>
</feature>
<dbReference type="Pfam" id="PF02720">
    <property type="entry name" value="DUF222"/>
    <property type="match status" value="1"/>
</dbReference>
<dbReference type="Proteomes" id="UP000467385">
    <property type="component" value="Chromosome"/>
</dbReference>
<keyword evidence="4" id="KW-1185">Reference proteome</keyword>
<evidence type="ECO:0000259" key="2">
    <source>
        <dbReference type="Pfam" id="PF02720"/>
    </source>
</evidence>
<feature type="compositionally biased region" description="Basic and acidic residues" evidence="1">
    <location>
        <begin position="439"/>
        <end position="451"/>
    </location>
</feature>
<evidence type="ECO:0000313" key="3">
    <source>
        <dbReference type="EMBL" id="BBZ42673.1"/>
    </source>
</evidence>
<accession>A0A7I7YP48</accession>
<dbReference type="EMBL" id="AP022613">
    <property type="protein sequence ID" value="BBZ42673.1"/>
    <property type="molecule type" value="Genomic_DNA"/>
</dbReference>
<dbReference type="RefSeq" id="WP_163645931.1">
    <property type="nucleotide sequence ID" value="NZ_AP022613.1"/>
</dbReference>
<feature type="domain" description="DUF222" evidence="2">
    <location>
        <begin position="43"/>
        <end position="364"/>
    </location>
</feature>
<evidence type="ECO:0000313" key="4">
    <source>
        <dbReference type="Proteomes" id="UP000467385"/>
    </source>
</evidence>
<reference evidence="3 4" key="1">
    <citation type="journal article" date="2019" name="Emerg. Microbes Infect.">
        <title>Comprehensive subspecies identification of 175 nontuberculous mycobacteria species based on 7547 genomic profiles.</title>
        <authorList>
            <person name="Matsumoto Y."/>
            <person name="Kinjo T."/>
            <person name="Motooka D."/>
            <person name="Nabeya D."/>
            <person name="Jung N."/>
            <person name="Uechi K."/>
            <person name="Horii T."/>
            <person name="Iida T."/>
            <person name="Fujita J."/>
            <person name="Nakamura S."/>
        </authorList>
    </citation>
    <scope>NUCLEOTIDE SEQUENCE [LARGE SCALE GENOMIC DNA]</scope>
    <source>
        <strain evidence="3 4">JCM 14738</strain>
    </source>
</reference>
<name>A0A7I7YP48_9MYCO</name>
<dbReference type="AlphaFoldDB" id="A0A7I7YP48"/>
<evidence type="ECO:0000256" key="1">
    <source>
        <dbReference type="SAM" id="MobiDB-lite"/>
    </source>
</evidence>